<gene>
    <name evidence="10" type="ORF">CCON33237_1199</name>
</gene>
<evidence type="ECO:0000256" key="2">
    <source>
        <dbReference type="ARBA" id="ARBA00007613"/>
    </source>
</evidence>
<keyword evidence="3" id="KW-0813">Transport</keyword>
<dbReference type="InterPro" id="IPR051906">
    <property type="entry name" value="TolC-like"/>
</dbReference>
<dbReference type="Pfam" id="PF02321">
    <property type="entry name" value="OEP"/>
    <property type="match status" value="2"/>
</dbReference>
<name>A0A0M4SUV4_9BACT</name>
<evidence type="ECO:0000256" key="1">
    <source>
        <dbReference type="ARBA" id="ARBA00004442"/>
    </source>
</evidence>
<feature type="chain" id="PRO_5005802091" evidence="9">
    <location>
        <begin position="23"/>
        <end position="421"/>
    </location>
</feature>
<dbReference type="GO" id="GO:0015562">
    <property type="term" value="F:efflux transmembrane transporter activity"/>
    <property type="evidence" value="ECO:0007669"/>
    <property type="project" value="InterPro"/>
</dbReference>
<evidence type="ECO:0000313" key="10">
    <source>
        <dbReference type="EMBL" id="ALF47866.1"/>
    </source>
</evidence>
<feature type="coiled-coil region" evidence="8">
    <location>
        <begin position="320"/>
        <end position="354"/>
    </location>
</feature>
<dbReference type="KEGG" id="ccoc:CCON33237_1199"/>
<keyword evidence="4" id="KW-1134">Transmembrane beta strand</keyword>
<keyword evidence="7" id="KW-0998">Cell outer membrane</keyword>
<reference evidence="11" key="1">
    <citation type="submission" date="2015-08" db="EMBL/GenBank/DDBJ databases">
        <title>Comparative genomics of the Campylobacter concisus group.</title>
        <authorList>
            <person name="Miller W.G."/>
            <person name="Yee E."/>
            <person name="Chapman M.H."/>
            <person name="Huynh S."/>
            <person name="Bono J.L."/>
            <person name="On S.L.W."/>
            <person name="St Leger J."/>
            <person name="Foster G."/>
            <person name="Parker C.T."/>
        </authorList>
    </citation>
    <scope>NUCLEOTIDE SEQUENCE [LARGE SCALE GENOMIC DNA]</scope>
    <source>
        <strain evidence="11">ATCC 33237</strain>
    </source>
</reference>
<dbReference type="GO" id="GO:0009279">
    <property type="term" value="C:cell outer membrane"/>
    <property type="evidence" value="ECO:0007669"/>
    <property type="project" value="UniProtKB-SubCell"/>
</dbReference>
<evidence type="ECO:0000256" key="3">
    <source>
        <dbReference type="ARBA" id="ARBA00022448"/>
    </source>
</evidence>
<comment type="subcellular location">
    <subcellularLocation>
        <location evidence="1">Cell outer membrane</location>
    </subcellularLocation>
</comment>
<dbReference type="PANTHER" id="PTHR30026">
    <property type="entry name" value="OUTER MEMBRANE PROTEIN TOLC"/>
    <property type="match status" value="1"/>
</dbReference>
<proteinExistence type="inferred from homology"/>
<dbReference type="AlphaFoldDB" id="A0A0M4SUV4"/>
<evidence type="ECO:0000256" key="7">
    <source>
        <dbReference type="ARBA" id="ARBA00023237"/>
    </source>
</evidence>
<evidence type="ECO:0000256" key="5">
    <source>
        <dbReference type="ARBA" id="ARBA00022692"/>
    </source>
</evidence>
<evidence type="ECO:0000256" key="6">
    <source>
        <dbReference type="ARBA" id="ARBA00023136"/>
    </source>
</evidence>
<evidence type="ECO:0000256" key="8">
    <source>
        <dbReference type="SAM" id="Coils"/>
    </source>
</evidence>
<keyword evidence="8" id="KW-0175">Coiled coil</keyword>
<evidence type="ECO:0000256" key="9">
    <source>
        <dbReference type="SAM" id="SignalP"/>
    </source>
</evidence>
<dbReference type="SUPFAM" id="SSF56954">
    <property type="entry name" value="Outer membrane efflux proteins (OEP)"/>
    <property type="match status" value="1"/>
</dbReference>
<feature type="coiled-coil region" evidence="8">
    <location>
        <begin position="137"/>
        <end position="174"/>
    </location>
</feature>
<dbReference type="GO" id="GO:1990281">
    <property type="term" value="C:efflux pump complex"/>
    <property type="evidence" value="ECO:0007669"/>
    <property type="project" value="TreeGrafter"/>
</dbReference>
<keyword evidence="9" id="KW-0732">Signal</keyword>
<dbReference type="GeneID" id="28662873"/>
<accession>A0A0M4SUV4</accession>
<sequence>MKKFLFIFLPVFLLGSNLGVIANKATQNEISKIKELELKRANLNDEAALSSYMPSLSLEGSYGKNASTFPSVVAKESAGVLARIDFLLYDGGAREARLKTSQLLKNKAAIASDEAKNYLALKAVNLYFNALALENIIAAKNAQANFLKGVLDKLEKANKAGLAAKDELENVKAKYYLANSTQLEYKNKMEQILNEINLLTGEKILPVAGAKMADISSNLASKNAELDRLSQDIFLSEAKLSEAKAGFLPQILLYDTYGFYKNNYDIDLGRFSSYRSYVDKYLKEDTHGNKFGIAFKWKIFDFFATSKMSQAQKIALDEARLNLEYKRRENETKLKNLQSEIVVLTSKIASLNEYVRASDLALKASYEKYNSGLLGYSDLLEALSQKFDAISLFESAKDELEIKKAEFFFENGEPILERIRD</sequence>
<comment type="similarity">
    <text evidence="2">Belongs to the outer membrane factor (OMF) (TC 1.B.17) family.</text>
</comment>
<keyword evidence="5" id="KW-0812">Transmembrane</keyword>
<dbReference type="EMBL" id="CP012541">
    <property type="protein sequence ID" value="ALF47866.1"/>
    <property type="molecule type" value="Genomic_DNA"/>
</dbReference>
<dbReference type="InterPro" id="IPR003423">
    <property type="entry name" value="OMP_efflux"/>
</dbReference>
<dbReference type="RefSeq" id="WP_054196829.1">
    <property type="nucleotide sequence ID" value="NZ_CABPUF010000007.1"/>
</dbReference>
<dbReference type="PANTHER" id="PTHR30026:SF20">
    <property type="entry name" value="OUTER MEMBRANE PROTEIN TOLC"/>
    <property type="match status" value="1"/>
</dbReference>
<dbReference type="Gene3D" id="1.20.1600.10">
    <property type="entry name" value="Outer membrane efflux proteins (OEP)"/>
    <property type="match status" value="2"/>
</dbReference>
<dbReference type="GO" id="GO:0015288">
    <property type="term" value="F:porin activity"/>
    <property type="evidence" value="ECO:0007669"/>
    <property type="project" value="TreeGrafter"/>
</dbReference>
<dbReference type="Gene3D" id="2.20.200.10">
    <property type="entry name" value="Outer membrane efflux proteins (OEP)"/>
    <property type="match status" value="1"/>
</dbReference>
<evidence type="ECO:0000313" key="11">
    <source>
        <dbReference type="Proteomes" id="UP000066049"/>
    </source>
</evidence>
<dbReference type="Proteomes" id="UP000066049">
    <property type="component" value="Chromosome"/>
</dbReference>
<protein>
    <submittedName>
        <fullName evidence="10">Type I secretion system, outer membrane protein, TolC family</fullName>
    </submittedName>
</protein>
<organism evidence="10 11">
    <name type="scientific">Campylobacter concisus</name>
    <dbReference type="NCBI Taxonomy" id="199"/>
    <lineage>
        <taxon>Bacteria</taxon>
        <taxon>Pseudomonadati</taxon>
        <taxon>Campylobacterota</taxon>
        <taxon>Epsilonproteobacteria</taxon>
        <taxon>Campylobacterales</taxon>
        <taxon>Campylobacteraceae</taxon>
        <taxon>Campylobacter</taxon>
    </lineage>
</organism>
<feature type="signal peptide" evidence="9">
    <location>
        <begin position="1"/>
        <end position="22"/>
    </location>
</feature>
<evidence type="ECO:0000256" key="4">
    <source>
        <dbReference type="ARBA" id="ARBA00022452"/>
    </source>
</evidence>
<dbReference type="PATRIC" id="fig|199.248.peg.1237"/>
<keyword evidence="6" id="KW-0472">Membrane</keyword>